<protein>
    <submittedName>
        <fullName evidence="1">DUF1499 domain-containing protein</fullName>
    </submittedName>
</protein>
<name>A0A934IFL6_9RHOB</name>
<dbReference type="EMBL" id="JAEKPD010000002">
    <property type="protein sequence ID" value="MBJ3761705.1"/>
    <property type="molecule type" value="Genomic_DNA"/>
</dbReference>
<dbReference type="InterPro" id="IPR010865">
    <property type="entry name" value="DUF1499"/>
</dbReference>
<dbReference type="Proteomes" id="UP000642488">
    <property type="component" value="Unassembled WGS sequence"/>
</dbReference>
<organism evidence="1 2">
    <name type="scientific">Palleronia pontilimi</name>
    <dbReference type="NCBI Taxonomy" id="1964209"/>
    <lineage>
        <taxon>Bacteria</taxon>
        <taxon>Pseudomonadati</taxon>
        <taxon>Pseudomonadota</taxon>
        <taxon>Alphaproteobacteria</taxon>
        <taxon>Rhodobacterales</taxon>
        <taxon>Roseobacteraceae</taxon>
        <taxon>Palleronia</taxon>
    </lineage>
</organism>
<proteinExistence type="predicted"/>
<dbReference type="RefSeq" id="WP_198914887.1">
    <property type="nucleotide sequence ID" value="NZ_JAEKPD010000002.1"/>
</dbReference>
<accession>A0A934IFL6</accession>
<dbReference type="AlphaFoldDB" id="A0A934IFL6"/>
<dbReference type="Pfam" id="PF07386">
    <property type="entry name" value="DUF1499"/>
    <property type="match status" value="1"/>
</dbReference>
<reference evidence="1" key="1">
    <citation type="submission" date="2020-12" db="EMBL/GenBank/DDBJ databases">
        <title>Bacterial taxonomy.</title>
        <authorList>
            <person name="Pan X."/>
        </authorList>
    </citation>
    <scope>NUCLEOTIDE SEQUENCE</scope>
    <source>
        <strain evidence="1">KCTC 52957</strain>
    </source>
</reference>
<sequence>MKWIIGIVAAAAVVVIALGIWVRLKPVPDSALAFPEVTQGVGDYPSQGGFVAVRTPDDTQAALARLLDAARATPRTDIVSQGDDRFVAITRSLVFGFPDVAHVWAEGDRVIVQSHLVIGKGDAGVNAAKVRGWLERAGL</sequence>
<evidence type="ECO:0000313" key="2">
    <source>
        <dbReference type="Proteomes" id="UP000642488"/>
    </source>
</evidence>
<comment type="caution">
    <text evidence="1">The sequence shown here is derived from an EMBL/GenBank/DDBJ whole genome shotgun (WGS) entry which is preliminary data.</text>
</comment>
<keyword evidence="2" id="KW-1185">Reference proteome</keyword>
<gene>
    <name evidence="1" type="ORF">ILP92_02955</name>
</gene>
<evidence type="ECO:0000313" key="1">
    <source>
        <dbReference type="EMBL" id="MBJ3761705.1"/>
    </source>
</evidence>